<reference evidence="2" key="4">
    <citation type="submission" date="2019-09" db="EMBL/GenBank/DDBJ databases">
        <title>Co-occurence of chitin degradation, pigmentation and bioactivity in marine Pseudoalteromonas.</title>
        <authorList>
            <person name="Sonnenschein E.C."/>
            <person name="Bech P.K."/>
        </authorList>
    </citation>
    <scope>NUCLEOTIDE SEQUENCE</scope>
    <source>
        <strain evidence="2">S1189</strain>
    </source>
</reference>
<dbReference type="RefSeq" id="WP_130255432.1">
    <property type="nucleotide sequence ID" value="NZ_PNCM01000005.1"/>
</dbReference>
<evidence type="ECO:0000313" key="4">
    <source>
        <dbReference type="Proteomes" id="UP000307362"/>
    </source>
</evidence>
<sequence>MSARLCSIEEATHQAYEIFLELAPQNLSELDINEFNQHHEEYGFIEDSEPDDSWQDFVSLESDLEDFVQVLVGIEYEDDDEVLAKILISRDLDAPFCHVLWKQEAEENTQ</sequence>
<dbReference type="OrthoDB" id="5677388at2"/>
<dbReference type="EMBL" id="PNCM01000005">
    <property type="protein sequence ID" value="TMP83774.1"/>
    <property type="molecule type" value="Genomic_DNA"/>
</dbReference>
<dbReference type="Proteomes" id="UP000291338">
    <property type="component" value="Unassembled WGS sequence"/>
</dbReference>
<dbReference type="Pfam" id="PF04269">
    <property type="entry name" value="DUF440"/>
    <property type="match status" value="1"/>
</dbReference>
<reference evidence="2 4" key="1">
    <citation type="submission" date="2017-12" db="EMBL/GenBank/DDBJ databases">
        <authorList>
            <person name="Paulsen S."/>
            <person name="Gram L.K."/>
        </authorList>
    </citation>
    <scope>NUCLEOTIDE SEQUENCE [LARGE SCALE GENOMIC DNA]</scope>
    <source>
        <strain evidence="2 4">S1189</strain>
    </source>
</reference>
<dbReference type="InterPro" id="IPR036763">
    <property type="entry name" value="Put_dsDNA_mimic_sf"/>
</dbReference>
<name>A0A4Q7IN62_9GAMM</name>
<proteinExistence type="predicted"/>
<evidence type="ECO:0000313" key="1">
    <source>
        <dbReference type="EMBL" id="RZQ53261.1"/>
    </source>
</evidence>
<accession>A0A4Q7IN62</accession>
<dbReference type="Gene3D" id="3.10.450.140">
    <property type="entry name" value="dsDNA mimic, putative"/>
    <property type="match status" value="1"/>
</dbReference>
<comment type="caution">
    <text evidence="1">The sequence shown here is derived from an EMBL/GenBank/DDBJ whole genome shotgun (WGS) entry which is preliminary data.</text>
</comment>
<evidence type="ECO:0000313" key="2">
    <source>
        <dbReference type="EMBL" id="TMP83774.1"/>
    </source>
</evidence>
<protein>
    <submittedName>
        <fullName evidence="1">DUF440 domain-containing protein</fullName>
    </submittedName>
</protein>
<reference evidence="4" key="3">
    <citation type="submission" date="2019-06" db="EMBL/GenBank/DDBJ databases">
        <title>Co-occurence of chitin degradation, pigmentation and bioactivity in marine Pseudoalteromonas.</title>
        <authorList>
            <person name="Sonnenschein E.C."/>
            <person name="Bech P.K."/>
        </authorList>
    </citation>
    <scope>NUCLEOTIDE SEQUENCE [LARGE SCALE GENOMIC DNA]</scope>
    <source>
        <strain evidence="4">S1189</strain>
    </source>
</reference>
<reference evidence="1 3" key="2">
    <citation type="submission" date="2018-01" db="EMBL/GenBank/DDBJ databases">
        <title>Co-occurrence of chitin degradation, pigmentation and bioactivity in marine Pseudoalteromonas.</title>
        <authorList>
            <person name="Paulsen S."/>
            <person name="Gram L."/>
            <person name="Machado H."/>
        </authorList>
    </citation>
    <scope>NUCLEOTIDE SEQUENCE [LARGE SCALE GENOMIC DNA]</scope>
    <source>
        <strain evidence="1 3">S3898</strain>
    </source>
</reference>
<gene>
    <name evidence="1" type="ORF">C1E23_10040</name>
    <name evidence="2" type="ORF">CWB73_01090</name>
</gene>
<organism evidence="1 3">
    <name type="scientific">Pseudoalteromonas phenolica</name>
    <dbReference type="NCBI Taxonomy" id="161398"/>
    <lineage>
        <taxon>Bacteria</taxon>
        <taxon>Pseudomonadati</taxon>
        <taxon>Pseudomonadota</taxon>
        <taxon>Gammaproteobacteria</taxon>
        <taxon>Alteromonadales</taxon>
        <taxon>Pseudoalteromonadaceae</taxon>
        <taxon>Pseudoalteromonas</taxon>
    </lineage>
</organism>
<dbReference type="EMBL" id="PPSX01000033">
    <property type="protein sequence ID" value="RZQ53261.1"/>
    <property type="molecule type" value="Genomic_DNA"/>
</dbReference>
<dbReference type="AlphaFoldDB" id="A0A4Q7IN62"/>
<dbReference type="SUPFAM" id="SSF102816">
    <property type="entry name" value="Putative dsDNA mimic"/>
    <property type="match status" value="1"/>
</dbReference>
<evidence type="ECO:0000313" key="3">
    <source>
        <dbReference type="Proteomes" id="UP000291338"/>
    </source>
</evidence>
<dbReference type="InterPro" id="IPR007376">
    <property type="entry name" value="dsDNA_mimic_put"/>
</dbReference>
<dbReference type="Proteomes" id="UP000307362">
    <property type="component" value="Unassembled WGS sequence"/>
</dbReference>